<comment type="caution">
    <text evidence="1">The sequence shown here is derived from an EMBL/GenBank/DDBJ whole genome shotgun (WGS) entry which is preliminary data.</text>
</comment>
<organism evidence="1 2">
    <name type="scientific">Austropuccinia psidii MF-1</name>
    <dbReference type="NCBI Taxonomy" id="1389203"/>
    <lineage>
        <taxon>Eukaryota</taxon>
        <taxon>Fungi</taxon>
        <taxon>Dikarya</taxon>
        <taxon>Basidiomycota</taxon>
        <taxon>Pucciniomycotina</taxon>
        <taxon>Pucciniomycetes</taxon>
        <taxon>Pucciniales</taxon>
        <taxon>Sphaerophragmiaceae</taxon>
        <taxon>Austropuccinia</taxon>
    </lineage>
</organism>
<evidence type="ECO:0000313" key="1">
    <source>
        <dbReference type="EMBL" id="MBW0512022.1"/>
    </source>
</evidence>
<proteinExistence type="predicted"/>
<protein>
    <submittedName>
        <fullName evidence="1">Uncharacterized protein</fullName>
    </submittedName>
</protein>
<keyword evidence="2" id="KW-1185">Reference proteome</keyword>
<reference evidence="1" key="1">
    <citation type="submission" date="2021-03" db="EMBL/GenBank/DDBJ databases">
        <title>Draft genome sequence of rust myrtle Austropuccinia psidii MF-1, a brazilian biotype.</title>
        <authorList>
            <person name="Quecine M.C."/>
            <person name="Pachon D.M.R."/>
            <person name="Bonatelli M.L."/>
            <person name="Correr F.H."/>
            <person name="Franceschini L.M."/>
            <person name="Leite T.F."/>
            <person name="Margarido G.R.A."/>
            <person name="Almeida C.A."/>
            <person name="Ferrarezi J.A."/>
            <person name="Labate C.A."/>
        </authorList>
    </citation>
    <scope>NUCLEOTIDE SEQUENCE</scope>
    <source>
        <strain evidence="1">MF-1</strain>
    </source>
</reference>
<accession>A0A9Q3HPU8</accession>
<dbReference type="EMBL" id="AVOT02022545">
    <property type="protein sequence ID" value="MBW0512022.1"/>
    <property type="molecule type" value="Genomic_DNA"/>
</dbReference>
<dbReference type="AlphaFoldDB" id="A0A9Q3HPU8"/>
<sequence length="142" mass="16286">MISKIISQQRLKAKAPLEAHLAPDNGTAPRQSTQIHIHGSYYESLLQFIHSRREVPIQSLYVRPYAISKGPILLCPCVLKQSYYDANGLKLTPMKPHNCVMYCHNNRISYVLITGILEFDHHLGHQEWALVINPIRISMQRT</sequence>
<gene>
    <name evidence="1" type="ORF">O181_051737</name>
</gene>
<name>A0A9Q3HPU8_9BASI</name>
<evidence type="ECO:0000313" key="2">
    <source>
        <dbReference type="Proteomes" id="UP000765509"/>
    </source>
</evidence>
<dbReference type="Proteomes" id="UP000765509">
    <property type="component" value="Unassembled WGS sequence"/>
</dbReference>